<feature type="compositionally biased region" description="Basic and acidic residues" evidence="1">
    <location>
        <begin position="36"/>
        <end position="48"/>
    </location>
</feature>
<evidence type="ECO:0000313" key="3">
    <source>
        <dbReference type="Proteomes" id="UP000271098"/>
    </source>
</evidence>
<protein>
    <submittedName>
        <fullName evidence="2">Uncharacterized protein</fullName>
    </submittedName>
</protein>
<dbReference type="EMBL" id="UYRT01110568">
    <property type="protein sequence ID" value="VDN45507.1"/>
    <property type="molecule type" value="Genomic_DNA"/>
</dbReference>
<reference evidence="2 3" key="1">
    <citation type="submission" date="2018-11" db="EMBL/GenBank/DDBJ databases">
        <authorList>
            <consortium name="Pathogen Informatics"/>
        </authorList>
    </citation>
    <scope>NUCLEOTIDE SEQUENCE [LARGE SCALE GENOMIC DNA]</scope>
</reference>
<organism evidence="2 3">
    <name type="scientific">Gongylonema pulchrum</name>
    <dbReference type="NCBI Taxonomy" id="637853"/>
    <lineage>
        <taxon>Eukaryota</taxon>
        <taxon>Metazoa</taxon>
        <taxon>Ecdysozoa</taxon>
        <taxon>Nematoda</taxon>
        <taxon>Chromadorea</taxon>
        <taxon>Rhabditida</taxon>
        <taxon>Spirurina</taxon>
        <taxon>Spiruromorpha</taxon>
        <taxon>Spiruroidea</taxon>
        <taxon>Gongylonematidae</taxon>
        <taxon>Gongylonema</taxon>
    </lineage>
</organism>
<gene>
    <name evidence="2" type="ORF">GPUH_LOCUS26402</name>
</gene>
<evidence type="ECO:0000313" key="2">
    <source>
        <dbReference type="EMBL" id="VDN45507.1"/>
    </source>
</evidence>
<name>A0A3P7PLI6_9BILA</name>
<accession>A0A3P7PLI6</accession>
<evidence type="ECO:0000256" key="1">
    <source>
        <dbReference type="SAM" id="MobiDB-lite"/>
    </source>
</evidence>
<dbReference type="AlphaFoldDB" id="A0A3P7PLI6"/>
<sequence>MYVCCDVTKLSLQQCRTMEKRIKPSVLVQKANRIKNGDDAGASKDNSKYDAGSLLLIRT</sequence>
<proteinExistence type="predicted"/>
<dbReference type="Proteomes" id="UP000271098">
    <property type="component" value="Unassembled WGS sequence"/>
</dbReference>
<feature type="region of interest" description="Disordered" evidence="1">
    <location>
        <begin position="36"/>
        <end position="59"/>
    </location>
</feature>
<keyword evidence="3" id="KW-1185">Reference proteome</keyword>